<reference evidence="3" key="1">
    <citation type="submission" date="2022-11" db="UniProtKB">
        <authorList>
            <consortium name="WormBaseParasite"/>
        </authorList>
    </citation>
    <scope>IDENTIFICATION</scope>
</reference>
<proteinExistence type="predicted"/>
<feature type="region of interest" description="Disordered" evidence="1">
    <location>
        <begin position="1"/>
        <end position="54"/>
    </location>
</feature>
<protein>
    <submittedName>
        <fullName evidence="3">Uncharacterized protein</fullName>
    </submittedName>
</protein>
<organism evidence="2 3">
    <name type="scientific">Globodera rostochiensis</name>
    <name type="common">Golden nematode worm</name>
    <name type="synonym">Heterodera rostochiensis</name>
    <dbReference type="NCBI Taxonomy" id="31243"/>
    <lineage>
        <taxon>Eukaryota</taxon>
        <taxon>Metazoa</taxon>
        <taxon>Ecdysozoa</taxon>
        <taxon>Nematoda</taxon>
        <taxon>Chromadorea</taxon>
        <taxon>Rhabditida</taxon>
        <taxon>Tylenchina</taxon>
        <taxon>Tylenchomorpha</taxon>
        <taxon>Tylenchoidea</taxon>
        <taxon>Heteroderidae</taxon>
        <taxon>Heteroderinae</taxon>
        <taxon>Globodera</taxon>
    </lineage>
</organism>
<dbReference type="Proteomes" id="UP000887572">
    <property type="component" value="Unplaced"/>
</dbReference>
<keyword evidence="2" id="KW-1185">Reference proteome</keyword>
<evidence type="ECO:0000313" key="3">
    <source>
        <dbReference type="WBParaSite" id="Gr19_v10_g13083.t1"/>
    </source>
</evidence>
<dbReference type="AlphaFoldDB" id="A0A914H168"/>
<evidence type="ECO:0000256" key="1">
    <source>
        <dbReference type="SAM" id="MobiDB-lite"/>
    </source>
</evidence>
<sequence length="77" mass="8253">MTNENFTREMMSTTTAAKPITTTKKQTTTTTNKPTTTVTAKPMDKSTVPSEGPFANTPECVLASANSMLIGHRFNAA</sequence>
<feature type="compositionally biased region" description="Low complexity" evidence="1">
    <location>
        <begin position="13"/>
        <end position="41"/>
    </location>
</feature>
<accession>A0A914H168</accession>
<name>A0A914H168_GLORO</name>
<evidence type="ECO:0000313" key="2">
    <source>
        <dbReference type="Proteomes" id="UP000887572"/>
    </source>
</evidence>
<dbReference type="WBParaSite" id="Gr19_v10_g13083.t1">
    <property type="protein sequence ID" value="Gr19_v10_g13083.t1"/>
    <property type="gene ID" value="Gr19_v10_g13083"/>
</dbReference>